<feature type="region of interest" description="Disordered" evidence="1">
    <location>
        <begin position="255"/>
        <end position="303"/>
    </location>
</feature>
<dbReference type="InterPro" id="IPR013320">
    <property type="entry name" value="ConA-like_dom_sf"/>
</dbReference>
<evidence type="ECO:0000256" key="2">
    <source>
        <dbReference type="SAM" id="Phobius"/>
    </source>
</evidence>
<feature type="compositionally biased region" description="Low complexity" evidence="1">
    <location>
        <begin position="255"/>
        <end position="298"/>
    </location>
</feature>
<reference evidence="4" key="2">
    <citation type="submission" date="2025-08" db="UniProtKB">
        <authorList>
            <consortium name="Ensembl"/>
        </authorList>
    </citation>
    <scope>IDENTIFICATION</scope>
</reference>
<keyword evidence="2" id="KW-0812">Transmembrane</keyword>
<dbReference type="Proteomes" id="UP000008144">
    <property type="component" value="Unassembled WGS sequence"/>
</dbReference>
<dbReference type="Ensembl" id="ENSCINT00000020911.3">
    <property type="protein sequence ID" value="ENSCINP00000020911.3"/>
    <property type="gene ID" value="ENSCING00000010538.3"/>
</dbReference>
<feature type="chain" id="PRO_5003347933" evidence="3">
    <location>
        <begin position="20"/>
        <end position="352"/>
    </location>
</feature>
<reference evidence="5" key="1">
    <citation type="journal article" date="2002" name="Science">
        <title>The draft genome of Ciona intestinalis: insights into chordate and vertebrate origins.</title>
        <authorList>
            <person name="Dehal P."/>
            <person name="Satou Y."/>
            <person name="Campbell R.K."/>
            <person name="Chapman J."/>
            <person name="Degnan B."/>
            <person name="De Tomaso A."/>
            <person name="Davidson B."/>
            <person name="Di Gregorio A."/>
            <person name="Gelpke M."/>
            <person name="Goodstein D.M."/>
            <person name="Harafuji N."/>
            <person name="Hastings K.E."/>
            <person name="Ho I."/>
            <person name="Hotta K."/>
            <person name="Huang W."/>
            <person name="Kawashima T."/>
            <person name="Lemaire P."/>
            <person name="Martinez D."/>
            <person name="Meinertzhagen I.A."/>
            <person name="Necula S."/>
            <person name="Nonaka M."/>
            <person name="Putnam N."/>
            <person name="Rash S."/>
            <person name="Saiga H."/>
            <person name="Satake M."/>
            <person name="Terry A."/>
            <person name="Yamada L."/>
            <person name="Wang H.G."/>
            <person name="Awazu S."/>
            <person name="Azumi K."/>
            <person name="Boore J."/>
            <person name="Branno M."/>
            <person name="Chin-Bow S."/>
            <person name="DeSantis R."/>
            <person name="Doyle S."/>
            <person name="Francino P."/>
            <person name="Keys D.N."/>
            <person name="Haga S."/>
            <person name="Hayashi H."/>
            <person name="Hino K."/>
            <person name="Imai K.S."/>
            <person name="Inaba K."/>
            <person name="Kano S."/>
            <person name="Kobayashi K."/>
            <person name="Kobayashi M."/>
            <person name="Lee B.I."/>
            <person name="Makabe K.W."/>
            <person name="Manohar C."/>
            <person name="Matassi G."/>
            <person name="Medina M."/>
            <person name="Mochizuki Y."/>
            <person name="Mount S."/>
            <person name="Morishita T."/>
            <person name="Miura S."/>
            <person name="Nakayama A."/>
            <person name="Nishizaka S."/>
            <person name="Nomoto H."/>
            <person name="Ohta F."/>
            <person name="Oishi K."/>
            <person name="Rigoutsos I."/>
            <person name="Sano M."/>
            <person name="Sasaki A."/>
            <person name="Sasakura Y."/>
            <person name="Shoguchi E."/>
            <person name="Shin-i T."/>
            <person name="Spagnuolo A."/>
            <person name="Stainier D."/>
            <person name="Suzuki M.M."/>
            <person name="Tassy O."/>
            <person name="Takatori N."/>
            <person name="Tokuoka M."/>
            <person name="Yagi K."/>
            <person name="Yoshizaki F."/>
            <person name="Wada S."/>
            <person name="Zhang C."/>
            <person name="Hyatt P.D."/>
            <person name="Larimer F."/>
            <person name="Detter C."/>
            <person name="Doggett N."/>
            <person name="Glavina T."/>
            <person name="Hawkins T."/>
            <person name="Richardson P."/>
            <person name="Lucas S."/>
            <person name="Kohara Y."/>
            <person name="Levine M."/>
            <person name="Satoh N."/>
            <person name="Rokhsar D.S."/>
        </authorList>
    </citation>
    <scope>NUCLEOTIDE SEQUENCE [LARGE SCALE GENOMIC DNA]</scope>
</reference>
<protein>
    <submittedName>
        <fullName evidence="4">Uncharacterized LOC100185399</fullName>
    </submittedName>
</protein>
<evidence type="ECO:0000313" key="5">
    <source>
        <dbReference type="Proteomes" id="UP000008144"/>
    </source>
</evidence>
<dbReference type="InParanoid" id="F6ZNY7"/>
<sequence>MLKINMIQVLVLTIFFASAVTPSPDLYWSMDNVVNKDLRPDIGDQALWSGDLNTLTGTPVVPGYDGNALRIDKSSVRIGTSSPTLARNCMFEPQSCNGGASISNWLYVREWPSTFLFGSTFTTNVFPLTGPGFAMYPHSNRVEYVAHVVFANQTRYIASISRDLIPLNTWTHVAMTWSPENGVKFYINGSEPSYATPSKIDTYSTTPSFYNLHFGSTKLSIDIDEMKVWYRELSPTEIHDVFQPPAVATTEAITTKGHTTKQTQSTTTVNPATTKSQTTEKPTTKSPTTKTTTTATTKSRTEFPPSTNFWTTETIIAVSVGVGIALLAFIISLIVCCLLCRRSKEKKRGTAV</sequence>
<organism evidence="4 5">
    <name type="scientific">Ciona intestinalis</name>
    <name type="common">Transparent sea squirt</name>
    <name type="synonym">Ascidia intestinalis</name>
    <dbReference type="NCBI Taxonomy" id="7719"/>
    <lineage>
        <taxon>Eukaryota</taxon>
        <taxon>Metazoa</taxon>
        <taxon>Chordata</taxon>
        <taxon>Tunicata</taxon>
        <taxon>Ascidiacea</taxon>
        <taxon>Phlebobranchia</taxon>
        <taxon>Cionidae</taxon>
        <taxon>Ciona</taxon>
    </lineage>
</organism>
<gene>
    <name evidence="4" type="primary">LOC100185399</name>
</gene>
<keyword evidence="5" id="KW-1185">Reference proteome</keyword>
<feature type="transmembrane region" description="Helical" evidence="2">
    <location>
        <begin position="315"/>
        <end position="340"/>
    </location>
</feature>
<keyword evidence="3" id="KW-0732">Signal</keyword>
<name>F6ZNY7_CIOIN</name>
<dbReference type="Pfam" id="PF13385">
    <property type="entry name" value="Laminin_G_3"/>
    <property type="match status" value="1"/>
</dbReference>
<evidence type="ECO:0000256" key="3">
    <source>
        <dbReference type="SAM" id="SignalP"/>
    </source>
</evidence>
<accession>F6ZNY7</accession>
<dbReference type="Gene3D" id="2.60.120.200">
    <property type="match status" value="1"/>
</dbReference>
<dbReference type="AlphaFoldDB" id="F6ZNY7"/>
<keyword evidence="2" id="KW-1133">Transmembrane helix</keyword>
<evidence type="ECO:0000313" key="4">
    <source>
        <dbReference type="Ensembl" id="ENSCINP00000020911.3"/>
    </source>
</evidence>
<feature type="signal peptide" evidence="3">
    <location>
        <begin position="1"/>
        <end position="19"/>
    </location>
</feature>
<evidence type="ECO:0000256" key="1">
    <source>
        <dbReference type="SAM" id="MobiDB-lite"/>
    </source>
</evidence>
<dbReference type="OMA" id="WTTETII"/>
<dbReference type="SUPFAM" id="SSF49899">
    <property type="entry name" value="Concanavalin A-like lectins/glucanases"/>
    <property type="match status" value="1"/>
</dbReference>
<dbReference type="GeneTree" id="ENSGT00390000000513"/>
<reference evidence="4" key="3">
    <citation type="submission" date="2025-09" db="UniProtKB">
        <authorList>
            <consortium name="Ensembl"/>
        </authorList>
    </citation>
    <scope>IDENTIFICATION</scope>
</reference>
<proteinExistence type="predicted"/>
<dbReference type="HOGENOM" id="CLU_067110_0_0_1"/>
<keyword evidence="2" id="KW-0472">Membrane</keyword>